<dbReference type="OrthoDB" id="10497556at2759"/>
<reference evidence="1 2" key="1">
    <citation type="submission" date="2020-09" db="EMBL/GenBank/DDBJ databases">
        <title>De no assembly of potato wild relative species, Solanum commersonii.</title>
        <authorList>
            <person name="Cho K."/>
        </authorList>
    </citation>
    <scope>NUCLEOTIDE SEQUENCE [LARGE SCALE GENOMIC DNA]</scope>
    <source>
        <strain evidence="1">LZ3.2</strain>
        <tissue evidence="1">Leaf</tissue>
    </source>
</reference>
<evidence type="ECO:0000313" key="2">
    <source>
        <dbReference type="Proteomes" id="UP000824120"/>
    </source>
</evidence>
<keyword evidence="2" id="KW-1185">Reference proteome</keyword>
<accession>A0A9J5WXK0</accession>
<gene>
    <name evidence="1" type="ORF">H5410_050423</name>
</gene>
<dbReference type="AlphaFoldDB" id="A0A9J5WXK0"/>
<proteinExistence type="predicted"/>
<comment type="caution">
    <text evidence="1">The sequence shown here is derived from an EMBL/GenBank/DDBJ whole genome shotgun (WGS) entry which is preliminary data.</text>
</comment>
<dbReference type="EMBL" id="JACXVP010000010">
    <property type="protein sequence ID" value="KAG5579796.1"/>
    <property type="molecule type" value="Genomic_DNA"/>
</dbReference>
<name>A0A9J5WXK0_SOLCO</name>
<evidence type="ECO:0000313" key="1">
    <source>
        <dbReference type="EMBL" id="KAG5579796.1"/>
    </source>
</evidence>
<dbReference type="Proteomes" id="UP000824120">
    <property type="component" value="Chromosome 10"/>
</dbReference>
<organism evidence="1 2">
    <name type="scientific">Solanum commersonii</name>
    <name type="common">Commerson's wild potato</name>
    <name type="synonym">Commerson's nightshade</name>
    <dbReference type="NCBI Taxonomy" id="4109"/>
    <lineage>
        <taxon>Eukaryota</taxon>
        <taxon>Viridiplantae</taxon>
        <taxon>Streptophyta</taxon>
        <taxon>Embryophyta</taxon>
        <taxon>Tracheophyta</taxon>
        <taxon>Spermatophyta</taxon>
        <taxon>Magnoliopsida</taxon>
        <taxon>eudicotyledons</taxon>
        <taxon>Gunneridae</taxon>
        <taxon>Pentapetalae</taxon>
        <taxon>asterids</taxon>
        <taxon>lamiids</taxon>
        <taxon>Solanales</taxon>
        <taxon>Solanaceae</taxon>
        <taxon>Solanoideae</taxon>
        <taxon>Solaneae</taxon>
        <taxon>Solanum</taxon>
    </lineage>
</organism>
<sequence>MMMKRGWGFFICSSLAQWNFNSSRLVSNDASNLSATNLHMESIKNLMMHSLSRIFCSSQRSFSYTEPTAPAKVGDFNGDPHLRMSIAGLSSRLWLAFAPMEPKEFGELCSCKLFLY</sequence>
<protein>
    <submittedName>
        <fullName evidence="1">Uncharacterized protein</fullName>
    </submittedName>
</protein>